<keyword evidence="2 6" id="KW-0808">Transferase</keyword>
<dbReference type="Pfam" id="PF01019">
    <property type="entry name" value="G_glu_transpept"/>
    <property type="match status" value="1"/>
</dbReference>
<dbReference type="EC" id="2.3.2.2" evidence="6"/>
<dbReference type="Gene3D" id="3.60.20.40">
    <property type="match status" value="1"/>
</dbReference>
<evidence type="ECO:0000256" key="4">
    <source>
        <dbReference type="ARBA" id="ARBA00023145"/>
    </source>
</evidence>
<comment type="similarity">
    <text evidence="1">Belongs to the gamma-glutamyltransferase family.</text>
</comment>
<keyword evidence="4" id="KW-0865">Zymogen</keyword>
<evidence type="ECO:0000256" key="3">
    <source>
        <dbReference type="ARBA" id="ARBA00022801"/>
    </source>
</evidence>
<organism evidence="6">
    <name type="scientific">uncultured Sphingomonas sp</name>
    <dbReference type="NCBI Taxonomy" id="158754"/>
    <lineage>
        <taxon>Bacteria</taxon>
        <taxon>Pseudomonadati</taxon>
        <taxon>Pseudomonadota</taxon>
        <taxon>Alphaproteobacteria</taxon>
        <taxon>Sphingomonadales</taxon>
        <taxon>Sphingomonadaceae</taxon>
        <taxon>Sphingomonas</taxon>
        <taxon>environmental samples</taxon>
    </lineage>
</organism>
<feature type="signal peptide" evidence="5">
    <location>
        <begin position="1"/>
        <end position="19"/>
    </location>
</feature>
<evidence type="ECO:0000256" key="5">
    <source>
        <dbReference type="SAM" id="SignalP"/>
    </source>
</evidence>
<dbReference type="PANTHER" id="PTHR43199:SF1">
    <property type="entry name" value="GLUTATHIONE HYDROLASE PROENZYME"/>
    <property type="match status" value="1"/>
</dbReference>
<dbReference type="SUPFAM" id="SSF56235">
    <property type="entry name" value="N-terminal nucleophile aminohydrolases (Ntn hydrolases)"/>
    <property type="match status" value="1"/>
</dbReference>
<feature type="chain" id="PRO_5026717572" evidence="5">
    <location>
        <begin position="20"/>
        <end position="569"/>
    </location>
</feature>
<dbReference type="EMBL" id="CADCWB010000151">
    <property type="protein sequence ID" value="CAA9523438.1"/>
    <property type="molecule type" value="Genomic_DNA"/>
</dbReference>
<gene>
    <name evidence="6" type="ORF">AVDCRST_MAG62-1260</name>
</gene>
<dbReference type="Gene3D" id="1.10.246.130">
    <property type="match status" value="1"/>
</dbReference>
<dbReference type="InterPro" id="IPR029055">
    <property type="entry name" value="Ntn_hydrolases_N"/>
</dbReference>
<sequence>MRKFFSPLVAAGLSLTACATVPSASPIIPAPGGQSRGMVSSADPRAAAAGAEMLRQGGSAADAAFATLLALTVVEPQSSGIGGGAFLVYDDGRPEPSTYDGRETAPAAAREDWFFVNGKPLTFPTLVPGGRSTGVPGNVRMMALAHRDQGRLAWAELFEPAIRLARDGFQITPRLHAALLRSKSTAGLSPAGRALFYRPDGAPKPVGTLIRNPDLAVFLEQLARRGPGHFYGGQNAAGVASAVSTAPVNPAPMTVADMTRYQAKERPPVCGRYRDFRICGMGPPSSGATTVFAILKQLERFPLKQLGPSNPQSWHLIADSMRLSFVDRDRYLADPDFVRVPTAGLSAAAYLAQRSALLQPDRALAEVSAGTPSGAPAVAAGLTADVISTSHFVAVDRWGEVASLTSTIESAFGSGLMVNGYYLNNELTDFSLVPTVDNVWVANRVQAGKRPRSSMAPTIVYGPDGRVRLAVGAAGGATIIAQVAKAIIGVVDWGMTAQQAIAAPVIFAPGDTVYVERGTALEAMAPALRALGHKVDVRDASFKANAIERVDGRWVGAADPRSEGAAISE</sequence>
<accession>A0A6J4THJ7</accession>
<evidence type="ECO:0000256" key="1">
    <source>
        <dbReference type="ARBA" id="ARBA00009381"/>
    </source>
</evidence>
<name>A0A6J4THJ7_9SPHN</name>
<dbReference type="PROSITE" id="PS51257">
    <property type="entry name" value="PROKAR_LIPOPROTEIN"/>
    <property type="match status" value="1"/>
</dbReference>
<dbReference type="GO" id="GO:0036374">
    <property type="term" value="F:glutathione hydrolase activity"/>
    <property type="evidence" value="ECO:0007669"/>
    <property type="project" value="UniProtKB-EC"/>
</dbReference>
<proteinExistence type="inferred from homology"/>
<dbReference type="PRINTS" id="PR01210">
    <property type="entry name" value="GGTRANSPTASE"/>
</dbReference>
<evidence type="ECO:0000313" key="6">
    <source>
        <dbReference type="EMBL" id="CAA9523438.1"/>
    </source>
</evidence>
<dbReference type="PANTHER" id="PTHR43199">
    <property type="entry name" value="GLUTATHIONE HYDROLASE"/>
    <property type="match status" value="1"/>
</dbReference>
<evidence type="ECO:0000256" key="2">
    <source>
        <dbReference type="ARBA" id="ARBA00022679"/>
    </source>
</evidence>
<dbReference type="EC" id="3.4.19.13" evidence="6"/>
<protein>
    <submittedName>
        <fullName evidence="6">Gamma-glutamyltranspeptidase @ Glutathione hydrolase</fullName>
        <ecNumber evidence="6">2.3.2.2</ecNumber>
        <ecNumber evidence="6">3.4.19.13</ecNumber>
    </submittedName>
</protein>
<reference evidence="6" key="1">
    <citation type="submission" date="2020-02" db="EMBL/GenBank/DDBJ databases">
        <authorList>
            <person name="Meier V. D."/>
        </authorList>
    </citation>
    <scope>NUCLEOTIDE SEQUENCE</scope>
    <source>
        <strain evidence="6">AVDCRST_MAG62</strain>
    </source>
</reference>
<dbReference type="GO" id="GO:0103068">
    <property type="term" value="F:leukotriene C4 gamma-glutamyl transferase activity"/>
    <property type="evidence" value="ECO:0007669"/>
    <property type="project" value="UniProtKB-EC"/>
</dbReference>
<keyword evidence="5" id="KW-0732">Signal</keyword>
<dbReference type="AlphaFoldDB" id="A0A6J4THJ7"/>
<dbReference type="InterPro" id="IPR043138">
    <property type="entry name" value="GGT_lsub"/>
</dbReference>
<keyword evidence="6" id="KW-0012">Acyltransferase</keyword>
<dbReference type="InterPro" id="IPR051792">
    <property type="entry name" value="GGT_bact"/>
</dbReference>
<keyword evidence="3 6" id="KW-0378">Hydrolase</keyword>
<dbReference type="InterPro" id="IPR043137">
    <property type="entry name" value="GGT_ssub_C"/>
</dbReference>